<gene>
    <name evidence="7" type="ORF">GCM10011419_28210</name>
</gene>
<dbReference type="Pfam" id="PF22483">
    <property type="entry name" value="Mu-transpos_C_2"/>
    <property type="match status" value="1"/>
</dbReference>
<feature type="domain" description="HTH IS21-type" evidence="5">
    <location>
        <begin position="3"/>
        <end position="65"/>
    </location>
</feature>
<dbReference type="InterPro" id="IPR006120">
    <property type="entry name" value="Resolvase_HTH_dom"/>
</dbReference>
<evidence type="ECO:0000313" key="8">
    <source>
        <dbReference type="Proteomes" id="UP000662678"/>
    </source>
</evidence>
<dbReference type="PROSITE" id="PS50994">
    <property type="entry name" value="INTEGRASE"/>
    <property type="match status" value="1"/>
</dbReference>
<feature type="domain" description="Integrase catalytic" evidence="6">
    <location>
        <begin position="121"/>
        <end position="300"/>
    </location>
</feature>
<dbReference type="InterPro" id="IPR054353">
    <property type="entry name" value="IstA-like_C"/>
</dbReference>
<dbReference type="PROSITE" id="PS50531">
    <property type="entry name" value="HTH_IS21"/>
    <property type="match status" value="1"/>
</dbReference>
<accession>A0ABQ3HEA6</accession>
<name>A0ABQ3HEA6_9NEIS</name>
<keyword evidence="4" id="KW-0233">DNA recombination</keyword>
<comment type="similarity">
    <text evidence="1">Belongs to the transposase IS21/IS408/IS1162 family.</text>
</comment>
<dbReference type="Gene3D" id="3.30.420.10">
    <property type="entry name" value="Ribonuclease H-like superfamily/Ribonuclease H"/>
    <property type="match status" value="1"/>
</dbReference>
<proteinExistence type="inferred from homology"/>
<dbReference type="Pfam" id="PF00665">
    <property type="entry name" value="rve"/>
    <property type="match status" value="1"/>
</dbReference>
<keyword evidence="8" id="KW-1185">Reference proteome</keyword>
<evidence type="ECO:0000256" key="1">
    <source>
        <dbReference type="ARBA" id="ARBA00009277"/>
    </source>
</evidence>
<evidence type="ECO:0000256" key="3">
    <source>
        <dbReference type="ARBA" id="ARBA00023125"/>
    </source>
</evidence>
<comment type="caution">
    <text evidence="7">The sequence shown here is derived from an EMBL/GenBank/DDBJ whole genome shotgun (WGS) entry which is preliminary data.</text>
</comment>
<sequence length="496" mass="56343">MESIGKIRRRHLVNGESISAIARSLNLSRNTVKKYLNATAEPTYQRQHQPKPQLGAFQAKLEQWLELDRALPKAQRRTARRLFECLQAEGYRGAYDSIQRHVRAWNASATKTVRTQAFVPLSFAPAEVAQFDWSYEHVVLGGVTQTIKLAHFRLTYSRQMFVVAYPRETQEMLFDAHNRAFAFFGGVPHKMVYDNLKTVVEAVFAGKERQFNRRFLALANHYLFEPVACTPASGWEKGQVENQVGNIREWLFTPTPRFADFSSLNQWLETRCHELAGRRHPTQEASIADVLQLERPHLRPVTMPFDGYVEQLLRVSSTCLVSVDRNRYSVPAEWAGKVVSVRISAGTIRIVADSQELACHVRHFGREQLVCEPWHYLSILETKPGALRHGLPFVEWVLPPAIEAVRQQVLKQSKGDRAFAEILLAARESGLERLEVACQLAQRQGKPSAAIVLNELRRLASPPRVAALATPDTLSLREEPVANCARYDALRETVYV</sequence>
<evidence type="ECO:0000259" key="6">
    <source>
        <dbReference type="PROSITE" id="PS50994"/>
    </source>
</evidence>
<dbReference type="SUPFAM" id="SSF53098">
    <property type="entry name" value="Ribonuclease H-like"/>
    <property type="match status" value="1"/>
</dbReference>
<dbReference type="InterPro" id="IPR036397">
    <property type="entry name" value="RNaseH_sf"/>
</dbReference>
<evidence type="ECO:0000259" key="5">
    <source>
        <dbReference type="PROSITE" id="PS50531"/>
    </source>
</evidence>
<reference evidence="8" key="1">
    <citation type="journal article" date="2019" name="Int. J. Syst. Evol. Microbiol.">
        <title>The Global Catalogue of Microorganisms (GCM) 10K type strain sequencing project: providing services to taxonomists for standard genome sequencing and annotation.</title>
        <authorList>
            <consortium name="The Broad Institute Genomics Platform"/>
            <consortium name="The Broad Institute Genome Sequencing Center for Infectious Disease"/>
            <person name="Wu L."/>
            <person name="Ma J."/>
        </authorList>
    </citation>
    <scope>NUCLEOTIDE SEQUENCE [LARGE SCALE GENOMIC DNA]</scope>
    <source>
        <strain evidence="8">KCTC 23713</strain>
    </source>
</reference>
<evidence type="ECO:0000313" key="7">
    <source>
        <dbReference type="EMBL" id="GHD81734.1"/>
    </source>
</evidence>
<dbReference type="InterPro" id="IPR001584">
    <property type="entry name" value="Integrase_cat-core"/>
</dbReference>
<dbReference type="RefSeq" id="WP_189354759.1">
    <property type="nucleotide sequence ID" value="NZ_BMYP01000057.1"/>
</dbReference>
<dbReference type="Proteomes" id="UP000662678">
    <property type="component" value="Unassembled WGS sequence"/>
</dbReference>
<dbReference type="PANTHER" id="PTHR35004">
    <property type="entry name" value="TRANSPOSASE RV3428C-RELATED"/>
    <property type="match status" value="1"/>
</dbReference>
<dbReference type="NCBIfam" id="NF033546">
    <property type="entry name" value="transpos_IS21"/>
    <property type="match status" value="1"/>
</dbReference>
<dbReference type="EMBL" id="BMYP01000057">
    <property type="protein sequence ID" value="GHD81734.1"/>
    <property type="molecule type" value="Genomic_DNA"/>
</dbReference>
<dbReference type="PANTHER" id="PTHR35004:SF7">
    <property type="entry name" value="INTEGRASE PROTEIN"/>
    <property type="match status" value="1"/>
</dbReference>
<keyword evidence="3" id="KW-0238">DNA-binding</keyword>
<dbReference type="Pfam" id="PF02796">
    <property type="entry name" value="HTH_7"/>
    <property type="match status" value="1"/>
</dbReference>
<protein>
    <submittedName>
        <fullName evidence="7">Transposase</fullName>
    </submittedName>
</protein>
<keyword evidence="2" id="KW-0815">Transposition</keyword>
<dbReference type="InterPro" id="IPR012337">
    <property type="entry name" value="RNaseH-like_sf"/>
</dbReference>
<evidence type="ECO:0000256" key="2">
    <source>
        <dbReference type="ARBA" id="ARBA00022578"/>
    </source>
</evidence>
<evidence type="ECO:0000256" key="4">
    <source>
        <dbReference type="ARBA" id="ARBA00023172"/>
    </source>
</evidence>
<organism evidence="7 8">
    <name type="scientific">Vogesella fluminis</name>
    <dbReference type="NCBI Taxonomy" id="1069161"/>
    <lineage>
        <taxon>Bacteria</taxon>
        <taxon>Pseudomonadati</taxon>
        <taxon>Pseudomonadota</taxon>
        <taxon>Betaproteobacteria</taxon>
        <taxon>Neisseriales</taxon>
        <taxon>Chromobacteriaceae</taxon>
        <taxon>Vogesella</taxon>
    </lineage>
</organism>
<dbReference type="InterPro" id="IPR017894">
    <property type="entry name" value="HTH_IS21_transposase_type"/>
</dbReference>